<feature type="compositionally biased region" description="Gly residues" evidence="1">
    <location>
        <begin position="99"/>
        <end position="117"/>
    </location>
</feature>
<evidence type="ECO:0000313" key="3">
    <source>
        <dbReference type="Proteomes" id="UP000000763"/>
    </source>
</evidence>
<dbReference type="EMBL" id="AC093312">
    <property type="protein sequence ID" value="AAS01956.1"/>
    <property type="molecule type" value="Genomic_DNA"/>
</dbReference>
<reference evidence="3" key="1">
    <citation type="journal article" date="2005" name="Nature">
        <title>The map-based sequence of the rice genome.</title>
        <authorList>
            <consortium name="International rice genome sequencing project (IRGSP)"/>
            <person name="Matsumoto T."/>
            <person name="Wu J."/>
            <person name="Kanamori H."/>
            <person name="Katayose Y."/>
            <person name="Fujisawa M."/>
            <person name="Namiki N."/>
            <person name="Mizuno H."/>
            <person name="Yamamoto K."/>
            <person name="Antonio B.A."/>
            <person name="Baba T."/>
            <person name="Sakata K."/>
            <person name="Nagamura Y."/>
            <person name="Aoki H."/>
            <person name="Arikawa K."/>
            <person name="Arita K."/>
            <person name="Bito T."/>
            <person name="Chiden Y."/>
            <person name="Fujitsuka N."/>
            <person name="Fukunaka R."/>
            <person name="Hamada M."/>
            <person name="Harada C."/>
            <person name="Hayashi A."/>
            <person name="Hijishita S."/>
            <person name="Honda M."/>
            <person name="Hosokawa S."/>
            <person name="Ichikawa Y."/>
            <person name="Idonuma A."/>
            <person name="Iijima M."/>
            <person name="Ikeda M."/>
            <person name="Ikeno M."/>
            <person name="Ito K."/>
            <person name="Ito S."/>
            <person name="Ito T."/>
            <person name="Ito Y."/>
            <person name="Ito Y."/>
            <person name="Iwabuchi A."/>
            <person name="Kamiya K."/>
            <person name="Karasawa W."/>
            <person name="Kurita K."/>
            <person name="Katagiri S."/>
            <person name="Kikuta A."/>
            <person name="Kobayashi H."/>
            <person name="Kobayashi N."/>
            <person name="Machita K."/>
            <person name="Maehara T."/>
            <person name="Masukawa M."/>
            <person name="Mizubayashi T."/>
            <person name="Mukai Y."/>
            <person name="Nagasaki H."/>
            <person name="Nagata Y."/>
            <person name="Naito S."/>
            <person name="Nakashima M."/>
            <person name="Nakama Y."/>
            <person name="Nakamichi Y."/>
            <person name="Nakamura M."/>
            <person name="Meguro A."/>
            <person name="Negishi M."/>
            <person name="Ohta I."/>
            <person name="Ohta T."/>
            <person name="Okamoto M."/>
            <person name="Ono N."/>
            <person name="Saji S."/>
            <person name="Sakaguchi M."/>
            <person name="Sakai K."/>
            <person name="Shibata M."/>
            <person name="Shimokawa T."/>
            <person name="Song J."/>
            <person name="Takazaki Y."/>
            <person name="Terasawa K."/>
            <person name="Tsugane M."/>
            <person name="Tsuji K."/>
            <person name="Ueda S."/>
            <person name="Waki K."/>
            <person name="Yamagata H."/>
            <person name="Yamamoto M."/>
            <person name="Yamamoto S."/>
            <person name="Yamane H."/>
            <person name="Yoshiki S."/>
            <person name="Yoshihara R."/>
            <person name="Yukawa K."/>
            <person name="Zhong H."/>
            <person name="Yano M."/>
            <person name="Yuan Q."/>
            <person name="Ouyang S."/>
            <person name="Liu J."/>
            <person name="Jones K.M."/>
            <person name="Gansberger K."/>
            <person name="Moffat K."/>
            <person name="Hill J."/>
            <person name="Bera J."/>
            <person name="Fadrosh D."/>
            <person name="Jin S."/>
            <person name="Johri S."/>
            <person name="Kim M."/>
            <person name="Overton L."/>
            <person name="Reardon M."/>
            <person name="Tsitrin T."/>
            <person name="Vuong H."/>
            <person name="Weaver B."/>
            <person name="Ciecko A."/>
            <person name="Tallon L."/>
            <person name="Jackson J."/>
            <person name="Pai G."/>
            <person name="Aken S.V."/>
            <person name="Utterback T."/>
            <person name="Reidmuller S."/>
            <person name="Feldblyum T."/>
            <person name="Hsiao J."/>
            <person name="Zismann V."/>
            <person name="Iobst S."/>
            <person name="de Vazeille A.R."/>
            <person name="Buell C.R."/>
            <person name="Ying K."/>
            <person name="Li Y."/>
            <person name="Lu T."/>
            <person name="Huang Y."/>
            <person name="Zhao Q."/>
            <person name="Feng Q."/>
            <person name="Zhang L."/>
            <person name="Zhu J."/>
            <person name="Weng Q."/>
            <person name="Mu J."/>
            <person name="Lu Y."/>
            <person name="Fan D."/>
            <person name="Liu Y."/>
            <person name="Guan J."/>
            <person name="Zhang Y."/>
            <person name="Yu S."/>
            <person name="Liu X."/>
            <person name="Zhang Y."/>
            <person name="Hong G."/>
            <person name="Han B."/>
            <person name="Choisne N."/>
            <person name="Demange N."/>
            <person name="Orjeda G."/>
            <person name="Samain S."/>
            <person name="Cattolico L."/>
            <person name="Pelletier E."/>
            <person name="Couloux A."/>
            <person name="Segurens B."/>
            <person name="Wincker P."/>
            <person name="D'Hont A."/>
            <person name="Scarpelli C."/>
            <person name="Weissenbach J."/>
            <person name="Salanoubat M."/>
            <person name="Quetier F."/>
            <person name="Yu Y."/>
            <person name="Kim H.R."/>
            <person name="Rambo T."/>
            <person name="Currie J."/>
            <person name="Collura K."/>
            <person name="Luo M."/>
            <person name="Yang T."/>
            <person name="Ammiraju J.S.S."/>
            <person name="Engler F."/>
            <person name="Soderlund C."/>
            <person name="Wing R.A."/>
            <person name="Palmer L.E."/>
            <person name="de la Bastide M."/>
            <person name="Spiegel L."/>
            <person name="Nascimento L."/>
            <person name="Zutavern T."/>
            <person name="O'Shaughnessy A."/>
            <person name="Dike S."/>
            <person name="Dedhia N."/>
            <person name="Preston R."/>
            <person name="Balija V."/>
            <person name="McCombie W.R."/>
            <person name="Chow T."/>
            <person name="Chen H."/>
            <person name="Chung M."/>
            <person name="Chen C."/>
            <person name="Shaw J."/>
            <person name="Wu H."/>
            <person name="Hsiao K."/>
            <person name="Chao Y."/>
            <person name="Chu M."/>
            <person name="Cheng C."/>
            <person name="Hour A."/>
            <person name="Lee P."/>
            <person name="Lin S."/>
            <person name="Lin Y."/>
            <person name="Liou J."/>
            <person name="Liu S."/>
            <person name="Hsing Y."/>
            <person name="Raghuvanshi S."/>
            <person name="Mohanty A."/>
            <person name="Bharti A.K."/>
            <person name="Gaur A."/>
            <person name="Gupta V."/>
            <person name="Kumar D."/>
            <person name="Ravi V."/>
            <person name="Vij S."/>
            <person name="Kapur A."/>
            <person name="Khurana P."/>
            <person name="Khurana P."/>
            <person name="Khurana J.P."/>
            <person name="Tyagi A.K."/>
            <person name="Gaikwad K."/>
            <person name="Singh A."/>
            <person name="Dalal V."/>
            <person name="Srivastava S."/>
            <person name="Dixit A."/>
            <person name="Pal A.K."/>
            <person name="Ghazi I.A."/>
            <person name="Yadav M."/>
            <person name="Pandit A."/>
            <person name="Bhargava A."/>
            <person name="Sureshbabu K."/>
            <person name="Batra K."/>
            <person name="Sharma T.R."/>
            <person name="Mohapatra T."/>
            <person name="Singh N.K."/>
            <person name="Messing J."/>
            <person name="Nelson A.B."/>
            <person name="Fuks G."/>
            <person name="Kavchok S."/>
            <person name="Keizer G."/>
            <person name="Linton E."/>
            <person name="Llaca V."/>
            <person name="Song R."/>
            <person name="Tanyolac B."/>
            <person name="Young S."/>
            <person name="Ho-Il K."/>
            <person name="Hahn J.H."/>
            <person name="Sangsakoo G."/>
            <person name="Vanavichit A."/>
            <person name="de Mattos Luiz.A.T."/>
            <person name="Zimmer P.D."/>
            <person name="Malone G."/>
            <person name="Dellagostin O."/>
            <person name="de Oliveira A.C."/>
            <person name="Bevan M."/>
            <person name="Bancroft I."/>
            <person name="Minx P."/>
            <person name="Cordum H."/>
            <person name="Wilson R."/>
            <person name="Cheng Z."/>
            <person name="Jin W."/>
            <person name="Jiang J."/>
            <person name="Leong S.A."/>
            <person name="Iwama H."/>
            <person name="Gojobori T."/>
            <person name="Itoh T."/>
            <person name="Niimura Y."/>
            <person name="Fujii Y."/>
            <person name="Habara T."/>
            <person name="Sakai H."/>
            <person name="Sato Y."/>
            <person name="Wilson G."/>
            <person name="Kumar K."/>
            <person name="McCouch S."/>
            <person name="Juretic N."/>
            <person name="Hoen D."/>
            <person name="Wright S."/>
            <person name="Bruskiewich R."/>
            <person name="Bureau T."/>
            <person name="Miyao A."/>
            <person name="Hirochika H."/>
            <person name="Nishikawa T."/>
            <person name="Kadowaki K."/>
            <person name="Sugiura M."/>
            <person name="Burr B."/>
            <person name="Sasaki T."/>
        </authorList>
    </citation>
    <scope>NUCLEOTIDE SEQUENCE [LARGE SCALE GENOMIC DNA]</scope>
    <source>
        <strain evidence="3">cv. Nipponbare</strain>
    </source>
</reference>
<organism evidence="2 3">
    <name type="scientific">Oryza sativa subsp. japonica</name>
    <name type="common">Rice</name>
    <dbReference type="NCBI Taxonomy" id="39947"/>
    <lineage>
        <taxon>Eukaryota</taxon>
        <taxon>Viridiplantae</taxon>
        <taxon>Streptophyta</taxon>
        <taxon>Embryophyta</taxon>
        <taxon>Tracheophyta</taxon>
        <taxon>Spermatophyta</taxon>
        <taxon>Magnoliopsida</taxon>
        <taxon>Liliopsida</taxon>
        <taxon>Poales</taxon>
        <taxon>Poaceae</taxon>
        <taxon>BOP clade</taxon>
        <taxon>Oryzoideae</taxon>
        <taxon>Oryzeae</taxon>
        <taxon>Oryzinae</taxon>
        <taxon>Oryza</taxon>
        <taxon>Oryza sativa</taxon>
    </lineage>
</organism>
<sequence>MRMRGVRGAATRGGGGGERGRVMGGDWRVAWAVWVASDKSTSGAGGYRRRMGQRRLPGLELVTAEEMARTTAGGVEQGIGYGVAELAAEAGGRARGGRRGGVGRVGDGGRSHGGWRGGAEWSGVGRTGDEAGGRGG</sequence>
<reference evidence="3" key="2">
    <citation type="journal article" date="2008" name="Nucleic Acids Res.">
        <title>The rice annotation project database (RAP-DB): 2008 update.</title>
        <authorList>
            <consortium name="The rice annotation project (RAP)"/>
        </authorList>
    </citation>
    <scope>GENOME REANNOTATION</scope>
    <source>
        <strain evidence="3">cv. Nipponbare</strain>
    </source>
</reference>
<dbReference type="AlphaFoldDB" id="Q75L69"/>
<name>Q75L69_ORYSJ</name>
<dbReference type="Proteomes" id="UP000000763">
    <property type="component" value="Chromosome 3"/>
</dbReference>
<evidence type="ECO:0000313" key="2">
    <source>
        <dbReference type="EMBL" id="AAS01956.1"/>
    </source>
</evidence>
<proteinExistence type="predicted"/>
<protein>
    <submittedName>
        <fullName evidence="2">Uncharacterized protein</fullName>
    </submittedName>
</protein>
<evidence type="ECO:0000256" key="1">
    <source>
        <dbReference type="SAM" id="MobiDB-lite"/>
    </source>
</evidence>
<accession>Q75L69</accession>
<feature type="compositionally biased region" description="Low complexity" evidence="1">
    <location>
        <begin position="1"/>
        <end position="10"/>
    </location>
</feature>
<feature type="region of interest" description="Disordered" evidence="1">
    <location>
        <begin position="1"/>
        <end position="21"/>
    </location>
</feature>
<gene>
    <name evidence="2" type="primary">OSJNBa0095N06.10</name>
</gene>
<feature type="compositionally biased region" description="Basic and acidic residues" evidence="1">
    <location>
        <begin position="127"/>
        <end position="136"/>
    </location>
</feature>
<feature type="region of interest" description="Disordered" evidence="1">
    <location>
        <begin position="92"/>
        <end position="136"/>
    </location>
</feature>